<evidence type="ECO:0000313" key="1">
    <source>
        <dbReference type="EMBL" id="AKH38108.1"/>
    </source>
</evidence>
<name>A0A0F7KG16_9PROT</name>
<evidence type="ECO:0000313" key="2">
    <source>
        <dbReference type="EMBL" id="TYP74449.1"/>
    </source>
</evidence>
<reference evidence="2 4" key="3">
    <citation type="submission" date="2019-07" db="EMBL/GenBank/DDBJ databases">
        <title>Active sludge and wastewater microbial communities from Klosterneuburg, Austria.</title>
        <authorList>
            <person name="Wagner M."/>
        </authorList>
    </citation>
    <scope>NUCLEOTIDE SEQUENCE [LARGE SCALE GENOMIC DNA]</scope>
    <source>
        <strain evidence="2 4">Nm2</strain>
    </source>
</reference>
<keyword evidence="3" id="KW-1185">Reference proteome</keyword>
<organism evidence="1 3">
    <name type="scientific">Nitrosomonas communis</name>
    <dbReference type="NCBI Taxonomy" id="44574"/>
    <lineage>
        <taxon>Bacteria</taxon>
        <taxon>Pseudomonadati</taxon>
        <taxon>Pseudomonadota</taxon>
        <taxon>Betaproteobacteria</taxon>
        <taxon>Nitrosomonadales</taxon>
        <taxon>Nitrosomonadaceae</taxon>
        <taxon>Nitrosomonas</taxon>
    </lineage>
</organism>
<dbReference type="Proteomes" id="UP000034156">
    <property type="component" value="Chromosome"/>
</dbReference>
<dbReference type="EMBL" id="VNHT01000087">
    <property type="protein sequence ID" value="TYP74449.1"/>
    <property type="molecule type" value="Genomic_DNA"/>
</dbReference>
<reference evidence="3" key="1">
    <citation type="submission" date="2015-05" db="EMBL/GenBank/DDBJ databases">
        <title>Draft genome of Nitrosomonas communis strain Nm2.</title>
        <authorList>
            <person name="Kozlowski J.A."/>
            <person name="Kits K.D."/>
            <person name="Stein L.Y."/>
        </authorList>
    </citation>
    <scope>NUCLEOTIDE SEQUENCE [LARGE SCALE GENOMIC DNA]</scope>
    <source>
        <strain evidence="3">Nm2</strain>
    </source>
</reference>
<dbReference type="KEGG" id="nco:AAW31_10240"/>
<dbReference type="AlphaFoldDB" id="A0A0F7KG16"/>
<protein>
    <submittedName>
        <fullName evidence="1">Uncharacterized protein</fullName>
    </submittedName>
</protein>
<sequence length="121" mass="13264">MSYMFPTYLHLSVARASATMSLHSESGNTISSESFSLVLRPAPDTNMVLSSGEQLGDIEIHLTLSTKWRTANELDRDLTDDDVGFLAHTQGERSEPFVHGAALLRDTTVVGALLSRGQREE</sequence>
<evidence type="ECO:0000313" key="4">
    <source>
        <dbReference type="Proteomes" id="UP000324176"/>
    </source>
</evidence>
<evidence type="ECO:0000313" key="3">
    <source>
        <dbReference type="Proteomes" id="UP000034156"/>
    </source>
</evidence>
<dbReference type="Proteomes" id="UP000324176">
    <property type="component" value="Unassembled WGS sequence"/>
</dbReference>
<reference evidence="1 3" key="2">
    <citation type="journal article" date="2016" name="Genome Announc.">
        <title>Genome Sequence of Nitrosomonas communis Strain Nm2, a Mesophilic Ammonia-Oxidizing Bacterium Isolated from Mediterranean Soil.</title>
        <authorList>
            <person name="Kozlowski J.A."/>
            <person name="Kits K.D."/>
            <person name="Stein L.Y."/>
        </authorList>
    </citation>
    <scope>NUCLEOTIDE SEQUENCE [LARGE SCALE GENOMIC DNA]</scope>
    <source>
        <strain evidence="1 3">Nm2</strain>
    </source>
</reference>
<dbReference type="PATRIC" id="fig|44574.3.peg.2491"/>
<gene>
    <name evidence="1" type="ORF">AAW31_10240</name>
    <name evidence="2" type="ORF">BCL69_10873</name>
</gene>
<accession>A0A0F7KG16</accession>
<dbReference type="EMBL" id="CP011451">
    <property type="protein sequence ID" value="AKH38108.1"/>
    <property type="molecule type" value="Genomic_DNA"/>
</dbReference>
<proteinExistence type="predicted"/>